<dbReference type="Pfam" id="PF07992">
    <property type="entry name" value="Pyr_redox_2"/>
    <property type="match status" value="1"/>
</dbReference>
<dbReference type="PRINTS" id="PR00368">
    <property type="entry name" value="FADPNR"/>
</dbReference>
<evidence type="ECO:0000313" key="6">
    <source>
        <dbReference type="EMBL" id="KIS68046.1"/>
    </source>
</evidence>
<sequence length="415" mass="45133">MDGIKNVVIIGASAGGAQTARALQKRLPVTHRIVLIEANEFAFWIVGALRAAVMPGYENKVFASLDTIFPATSRHILLKKMRVVEIASDHVRLDRVAPAPFESDRIEVDVGIISTGLCYPYPMVPFSQNWQESINAFRCTQADIAAAKNVVILGGGAVGVEFAGEVRELHRDTQITLLERSPQLLKGWREPLHAQLLAQLERLSVDVRLNTSIQVTDELRASAYRLLSPVQQLAVSDGTKVDCDFLFIGTGGGANASALNSDALTDSVQVRKSESRSTPPRYVDVDPRTLRLKYEPLQARWFCVGDAANTSDPKTYSAAEDHARVVADQVLGQVLNISSGLKEHSKATSLMSVSLGTSGGATQLVWPVFGKLFTSLIKSRSLGLSAFKNRYSAVFAPDSTSDARTDDLRPLAPFK</sequence>
<dbReference type="RefSeq" id="XP_011390569.1">
    <property type="nucleotide sequence ID" value="XM_011392267.1"/>
</dbReference>
<dbReference type="SUPFAM" id="SSF51905">
    <property type="entry name" value="FAD/NAD(P)-binding domain"/>
    <property type="match status" value="1"/>
</dbReference>
<keyword evidence="2" id="KW-0285">Flavoprotein</keyword>
<evidence type="ECO:0000256" key="2">
    <source>
        <dbReference type="ARBA" id="ARBA00022630"/>
    </source>
</evidence>
<dbReference type="InParanoid" id="A0A0D1DWV7"/>
<dbReference type="GeneID" id="23567400"/>
<comment type="similarity">
    <text evidence="1">Belongs to the FAD-dependent oxidoreductase family.</text>
</comment>
<name>A0A0D1DWV7_MYCMD</name>
<proteinExistence type="inferred from homology"/>
<evidence type="ECO:0000256" key="1">
    <source>
        <dbReference type="ARBA" id="ARBA00006442"/>
    </source>
</evidence>
<dbReference type="GO" id="GO:0005737">
    <property type="term" value="C:cytoplasm"/>
    <property type="evidence" value="ECO:0000318"/>
    <property type="project" value="GO_Central"/>
</dbReference>
<gene>
    <name evidence="6" type="ORF">UMAG_11528</name>
</gene>
<keyword evidence="4" id="KW-0560">Oxidoreductase</keyword>
<keyword evidence="3" id="KW-0274">FAD</keyword>
<dbReference type="InterPro" id="IPR023753">
    <property type="entry name" value="FAD/NAD-binding_dom"/>
</dbReference>
<dbReference type="PRINTS" id="PR00411">
    <property type="entry name" value="PNDRDTASEI"/>
</dbReference>
<dbReference type="OrthoDB" id="202203at2759"/>
<dbReference type="InterPro" id="IPR036188">
    <property type="entry name" value="FAD/NAD-bd_sf"/>
</dbReference>
<evidence type="ECO:0000259" key="5">
    <source>
        <dbReference type="Pfam" id="PF07992"/>
    </source>
</evidence>
<dbReference type="GO" id="GO:0043065">
    <property type="term" value="P:positive regulation of apoptotic process"/>
    <property type="evidence" value="ECO:0000318"/>
    <property type="project" value="GO_Central"/>
</dbReference>
<dbReference type="VEuPathDB" id="FungiDB:UMAG_11528"/>
<dbReference type="GO" id="GO:0050660">
    <property type="term" value="F:flavin adenine dinucleotide binding"/>
    <property type="evidence" value="ECO:0000318"/>
    <property type="project" value="GO_Central"/>
</dbReference>
<keyword evidence="7" id="KW-1185">Reference proteome</keyword>
<dbReference type="GO" id="GO:0110076">
    <property type="term" value="P:negative regulation of ferroptosis"/>
    <property type="evidence" value="ECO:0000318"/>
    <property type="project" value="GO_Central"/>
</dbReference>
<dbReference type="Gene3D" id="3.50.50.100">
    <property type="match status" value="1"/>
</dbReference>
<evidence type="ECO:0000256" key="4">
    <source>
        <dbReference type="ARBA" id="ARBA00023002"/>
    </source>
</evidence>
<organism evidence="6 7">
    <name type="scientific">Mycosarcoma maydis</name>
    <name type="common">Corn smut fungus</name>
    <name type="synonym">Ustilago maydis</name>
    <dbReference type="NCBI Taxonomy" id="5270"/>
    <lineage>
        <taxon>Eukaryota</taxon>
        <taxon>Fungi</taxon>
        <taxon>Dikarya</taxon>
        <taxon>Basidiomycota</taxon>
        <taxon>Ustilaginomycotina</taxon>
        <taxon>Ustilaginomycetes</taxon>
        <taxon>Ustilaginales</taxon>
        <taxon>Ustilaginaceae</taxon>
        <taxon>Mycosarcoma</taxon>
    </lineage>
</organism>
<dbReference type="eggNOG" id="KOG2495">
    <property type="taxonomic scope" value="Eukaryota"/>
</dbReference>
<dbReference type="Proteomes" id="UP000000561">
    <property type="component" value="Chromosome 11"/>
</dbReference>
<accession>A0A0D1DWV7</accession>
<evidence type="ECO:0000256" key="3">
    <source>
        <dbReference type="ARBA" id="ARBA00022827"/>
    </source>
</evidence>
<reference evidence="6 7" key="1">
    <citation type="journal article" date="2006" name="Nature">
        <title>Insights from the genome of the biotrophic fungal plant pathogen Ustilago maydis.</title>
        <authorList>
            <person name="Kamper J."/>
            <person name="Kahmann R."/>
            <person name="Bolker M."/>
            <person name="Ma L.J."/>
            <person name="Brefort T."/>
            <person name="Saville B.J."/>
            <person name="Banuett F."/>
            <person name="Kronstad J.W."/>
            <person name="Gold S.E."/>
            <person name="Muller O."/>
            <person name="Perlin M.H."/>
            <person name="Wosten H.A."/>
            <person name="de Vries R."/>
            <person name="Ruiz-Herrera J."/>
            <person name="Reynaga-Pena C.G."/>
            <person name="Snetselaar K."/>
            <person name="McCann M."/>
            <person name="Perez-Martin J."/>
            <person name="Feldbrugge M."/>
            <person name="Basse C.W."/>
            <person name="Steinberg G."/>
            <person name="Ibeas J.I."/>
            <person name="Holloman W."/>
            <person name="Guzman P."/>
            <person name="Farman M."/>
            <person name="Stajich J.E."/>
            <person name="Sentandreu R."/>
            <person name="Gonzalez-Prieto J.M."/>
            <person name="Kennell J.C."/>
            <person name="Molina L."/>
            <person name="Schirawski J."/>
            <person name="Mendoza-Mendoza A."/>
            <person name="Greilinger D."/>
            <person name="Munch K."/>
            <person name="Rossel N."/>
            <person name="Scherer M."/>
            <person name="Vranes M."/>
            <person name="Ladendorf O."/>
            <person name="Vincon V."/>
            <person name="Fuchs U."/>
            <person name="Sandrock B."/>
            <person name="Meng S."/>
            <person name="Ho E.C."/>
            <person name="Cahill M.J."/>
            <person name="Boyce K.J."/>
            <person name="Klose J."/>
            <person name="Klosterman S.J."/>
            <person name="Deelstra H.J."/>
            <person name="Ortiz-Castellanos L."/>
            <person name="Li W."/>
            <person name="Sanchez-Alonso P."/>
            <person name="Schreier P.H."/>
            <person name="Hauser-Hahn I."/>
            <person name="Vaupel M."/>
            <person name="Koopmann E."/>
            <person name="Friedrich G."/>
            <person name="Voss H."/>
            <person name="Schluter T."/>
            <person name="Margolis J."/>
            <person name="Platt D."/>
            <person name="Swimmer C."/>
            <person name="Gnirke A."/>
            <person name="Chen F."/>
            <person name="Vysotskaia V."/>
            <person name="Mannhaupt G."/>
            <person name="Guldener U."/>
            <person name="Munsterkotter M."/>
            <person name="Haase D."/>
            <person name="Oesterheld M."/>
            <person name="Mewes H.W."/>
            <person name="Mauceli E.W."/>
            <person name="DeCaprio D."/>
            <person name="Wade C.M."/>
            <person name="Butler J."/>
            <person name="Young S."/>
            <person name="Jaffe D.B."/>
            <person name="Calvo S."/>
            <person name="Nusbaum C."/>
            <person name="Galagan J."/>
            <person name="Birren B.W."/>
        </authorList>
    </citation>
    <scope>NUCLEOTIDE SEQUENCE [LARGE SCALE GENOMIC DNA]</scope>
    <source>
        <strain evidence="7">DSM 14603 / FGSC 9021 / UM521</strain>
    </source>
</reference>
<dbReference type="GO" id="GO:0031966">
    <property type="term" value="C:mitochondrial membrane"/>
    <property type="evidence" value="ECO:0000318"/>
    <property type="project" value="GO_Central"/>
</dbReference>
<evidence type="ECO:0000313" key="7">
    <source>
        <dbReference type="Proteomes" id="UP000000561"/>
    </source>
</evidence>
<protein>
    <recommendedName>
        <fullName evidence="5">FAD/NAD(P)-binding domain-containing protein</fullName>
    </recommendedName>
</protein>
<dbReference type="GO" id="GO:0008637">
    <property type="term" value="P:apoptotic mitochondrial changes"/>
    <property type="evidence" value="ECO:0000318"/>
    <property type="project" value="GO_Central"/>
</dbReference>
<dbReference type="KEGG" id="uma:UMAG_11528"/>
<dbReference type="FunFam" id="3.50.50.100:FF:000032">
    <property type="entry name" value="Uncharacterized protein"/>
    <property type="match status" value="1"/>
</dbReference>
<dbReference type="AlphaFoldDB" id="A0A0D1DWV7"/>
<dbReference type="GO" id="GO:0004174">
    <property type="term" value="F:electron-transferring-flavoprotein dehydrogenase activity"/>
    <property type="evidence" value="ECO:0000318"/>
    <property type="project" value="GO_Central"/>
</dbReference>
<dbReference type="EMBL" id="CM003150">
    <property type="protein sequence ID" value="KIS68046.1"/>
    <property type="molecule type" value="Genomic_DNA"/>
</dbReference>
<dbReference type="STRING" id="237631.A0A0D1DWV7"/>
<feature type="domain" description="FAD/NAD(P)-binding" evidence="5">
    <location>
        <begin position="6"/>
        <end position="263"/>
    </location>
</feature>
<dbReference type="PANTHER" id="PTHR43735:SF3">
    <property type="entry name" value="FERROPTOSIS SUPPRESSOR PROTEIN 1"/>
    <property type="match status" value="1"/>
</dbReference>
<dbReference type="PANTHER" id="PTHR43735">
    <property type="entry name" value="APOPTOSIS-INDUCING FACTOR 1"/>
    <property type="match status" value="1"/>
</dbReference>